<comment type="similarity">
    <text evidence="1">Belongs to the phage portal family. PBSX subfamily.</text>
</comment>
<dbReference type="InterPro" id="IPR006430">
    <property type="entry name" value="Phage_portal_PBSX"/>
</dbReference>
<evidence type="ECO:0000313" key="3">
    <source>
        <dbReference type="Proteomes" id="UP001187221"/>
    </source>
</evidence>
<sequence length="348" mass="38602">MDGQAHPGNAVAPAQGWHSYEFGAPESVLDRSQIFDMFEVVRGSRWYDPPISPVGLGKAYRMASHHQSAILLKRNLLRASYKPSKWLSRADFSAWALDWLIFGNAYVEEVPNVLGEPMSLKRSPAAWTRKGITPGQFWFIQPGLLTYEPHLLGRVHHILEPDPLQEIYGMPEYISALQSGLLNENATLFRRRYYLNGSHAGFILYISEAGMQELDIEALRKALQNSKGPGNFRNLLLHIPNGKPDGVQIKPIAEVAAKDEFLGIKEVTRDDMLSAHRTPPQLLGIVPKNGTGFGNVIDAARSFYHLEIVPIQERLAEVNDSLGFEAVAFKEPDDITALLASVAPGAAK</sequence>
<dbReference type="InterPro" id="IPR006944">
    <property type="entry name" value="Phage/GTA_portal"/>
</dbReference>
<dbReference type="Proteomes" id="UP001187221">
    <property type="component" value="Unassembled WGS sequence"/>
</dbReference>
<proteinExistence type="inferred from homology"/>
<comment type="caution">
    <text evidence="2">The sequence shown here is derived from an EMBL/GenBank/DDBJ whole genome shotgun (WGS) entry which is preliminary data.</text>
</comment>
<protein>
    <submittedName>
        <fullName evidence="2">Phage portal protein</fullName>
    </submittedName>
</protein>
<keyword evidence="3" id="KW-1185">Reference proteome</keyword>
<reference evidence="2 3" key="1">
    <citation type="submission" date="2023-06" db="EMBL/GenBank/DDBJ databases">
        <title>Draft genome sequence of Novosphingobium sp. strain IK01.</title>
        <authorList>
            <person name="Hatamoto M."/>
            <person name="Ikarashi T."/>
            <person name="Yamaguchi T."/>
        </authorList>
    </citation>
    <scope>NUCLEOTIDE SEQUENCE [LARGE SCALE GENOMIC DNA]</scope>
    <source>
        <strain evidence="2 3">IK01</strain>
    </source>
</reference>
<accession>A0ABQ6P686</accession>
<evidence type="ECO:0000313" key="2">
    <source>
        <dbReference type="EMBL" id="GMM59877.1"/>
    </source>
</evidence>
<gene>
    <name evidence="2" type="ORF">NUTIK01_06540</name>
</gene>
<dbReference type="Pfam" id="PF04860">
    <property type="entry name" value="Phage_portal"/>
    <property type="match status" value="1"/>
</dbReference>
<dbReference type="EMBL" id="BTFW01000001">
    <property type="protein sequence ID" value="GMM59877.1"/>
    <property type="molecule type" value="Genomic_DNA"/>
</dbReference>
<name>A0ABQ6P686_9SPHN</name>
<organism evidence="2 3">
    <name type="scientific">Novosphingobium pituita</name>
    <dbReference type="NCBI Taxonomy" id="3056842"/>
    <lineage>
        <taxon>Bacteria</taxon>
        <taxon>Pseudomonadati</taxon>
        <taxon>Pseudomonadota</taxon>
        <taxon>Alphaproteobacteria</taxon>
        <taxon>Sphingomonadales</taxon>
        <taxon>Sphingomonadaceae</taxon>
        <taxon>Novosphingobium</taxon>
    </lineage>
</organism>
<dbReference type="NCBIfam" id="TIGR01540">
    <property type="entry name" value="portal_PBSX"/>
    <property type="match status" value="1"/>
</dbReference>
<dbReference type="RefSeq" id="WP_317973710.1">
    <property type="nucleotide sequence ID" value="NZ_BTFW01000001.1"/>
</dbReference>
<evidence type="ECO:0000256" key="1">
    <source>
        <dbReference type="ARBA" id="ARBA00006799"/>
    </source>
</evidence>